<evidence type="ECO:0000313" key="3">
    <source>
        <dbReference type="EMBL" id="CAE8655708.1"/>
    </source>
</evidence>
<keyword evidence="5" id="KW-1185">Reference proteome</keyword>
<dbReference type="EMBL" id="CAJNNW010013720">
    <property type="protein sequence ID" value="CAE8655708.1"/>
    <property type="molecule type" value="Genomic_DNA"/>
</dbReference>
<comment type="caution">
    <text evidence="3">The sequence shown here is derived from an EMBL/GenBank/DDBJ whole genome shotgun (WGS) entry which is preliminary data.</text>
</comment>
<reference evidence="3" key="1">
    <citation type="submission" date="2021-02" db="EMBL/GenBank/DDBJ databases">
        <authorList>
            <person name="Dougan E. K."/>
            <person name="Rhodes N."/>
            <person name="Thang M."/>
            <person name="Chan C."/>
        </authorList>
    </citation>
    <scope>NUCLEOTIDE SEQUENCE</scope>
</reference>
<evidence type="ECO:0000256" key="1">
    <source>
        <dbReference type="SAM" id="MobiDB-lite"/>
    </source>
</evidence>
<dbReference type="AlphaFoldDB" id="A0A813ILS3"/>
<accession>A0A813ILS3</accession>
<proteinExistence type="predicted"/>
<evidence type="ECO:0000313" key="5">
    <source>
        <dbReference type="Proteomes" id="UP000654075"/>
    </source>
</evidence>
<evidence type="ECO:0000313" key="2">
    <source>
        <dbReference type="EMBL" id="CAE8605534.1"/>
    </source>
</evidence>
<organism evidence="3 4">
    <name type="scientific">Polarella glacialis</name>
    <name type="common">Dinoflagellate</name>
    <dbReference type="NCBI Taxonomy" id="89957"/>
    <lineage>
        <taxon>Eukaryota</taxon>
        <taxon>Sar</taxon>
        <taxon>Alveolata</taxon>
        <taxon>Dinophyceae</taxon>
        <taxon>Suessiales</taxon>
        <taxon>Suessiaceae</taxon>
        <taxon>Polarella</taxon>
    </lineage>
</organism>
<feature type="region of interest" description="Disordered" evidence="1">
    <location>
        <begin position="22"/>
        <end position="45"/>
    </location>
</feature>
<dbReference type="Proteomes" id="UP000626109">
    <property type="component" value="Unassembled WGS sequence"/>
</dbReference>
<feature type="region of interest" description="Disordered" evidence="1">
    <location>
        <begin position="73"/>
        <end position="114"/>
    </location>
</feature>
<gene>
    <name evidence="2" type="ORF">PGLA1383_LOCUS23644</name>
    <name evidence="3" type="ORF">PGLA2088_LOCUS11770</name>
</gene>
<name>A0A813ILS3_POLGL</name>
<dbReference type="EMBL" id="CAJNNV010017954">
    <property type="protein sequence ID" value="CAE8605534.1"/>
    <property type="molecule type" value="Genomic_DNA"/>
</dbReference>
<feature type="compositionally biased region" description="Low complexity" evidence="1">
    <location>
        <begin position="92"/>
        <end position="102"/>
    </location>
</feature>
<protein>
    <submittedName>
        <fullName evidence="3">Uncharacterized protein</fullName>
    </submittedName>
</protein>
<evidence type="ECO:0000313" key="4">
    <source>
        <dbReference type="Proteomes" id="UP000626109"/>
    </source>
</evidence>
<sequence length="151" mass="16245">MGSSASVGANAAHLRLTAAACASHAVQQEQQPGSEEKEQDEAEFASFATQSARGLKATTFGSVEFCRSIEARPPTFGSLESSSSSEGGGEGVVKVESSSSSSMQPRKVGPHGDDHEAWMQQLLWFQPDTIVDAAFQSWEEYQKIHPKRLNN</sequence>
<dbReference type="Proteomes" id="UP000654075">
    <property type="component" value="Unassembled WGS sequence"/>
</dbReference>